<comment type="subcellular location">
    <subcellularLocation>
        <location evidence="5">Cytoplasm</location>
    </subcellularLocation>
</comment>
<dbReference type="GO" id="GO:0005737">
    <property type="term" value="C:cytoplasm"/>
    <property type="evidence" value="ECO:0007669"/>
    <property type="project" value="UniProtKB-SubCell"/>
</dbReference>
<dbReference type="Pfam" id="PF01782">
    <property type="entry name" value="RimM"/>
    <property type="match status" value="1"/>
</dbReference>
<comment type="domain">
    <text evidence="5">The PRC barrel domain binds ribosomal protein uS19.</text>
</comment>
<dbReference type="PANTHER" id="PTHR33692">
    <property type="entry name" value="RIBOSOME MATURATION FACTOR RIMM"/>
    <property type="match status" value="1"/>
</dbReference>
<dbReference type="InterPro" id="IPR056792">
    <property type="entry name" value="PRC_RimM"/>
</dbReference>
<comment type="subunit">
    <text evidence="5">Binds ribosomal protein uS19.</text>
</comment>
<name>A0A0B0D998_9MICC</name>
<dbReference type="HAMAP" id="MF_00014">
    <property type="entry name" value="Ribosome_mat_RimM"/>
    <property type="match status" value="1"/>
</dbReference>
<keyword evidence="1 5" id="KW-0963">Cytoplasm</keyword>
<dbReference type="eggNOG" id="COG0806">
    <property type="taxonomic scope" value="Bacteria"/>
</dbReference>
<keyword evidence="3 5" id="KW-0698">rRNA processing</keyword>
<accession>A0A0B0D998</accession>
<organism evidence="9 10">
    <name type="scientific">Kocuria marina</name>
    <dbReference type="NCBI Taxonomy" id="223184"/>
    <lineage>
        <taxon>Bacteria</taxon>
        <taxon>Bacillati</taxon>
        <taxon>Actinomycetota</taxon>
        <taxon>Actinomycetes</taxon>
        <taxon>Micrococcales</taxon>
        <taxon>Micrococcaceae</taxon>
        <taxon>Kocuria</taxon>
    </lineage>
</organism>
<dbReference type="GO" id="GO:0006364">
    <property type="term" value="P:rRNA processing"/>
    <property type="evidence" value="ECO:0007669"/>
    <property type="project" value="UniProtKB-UniRule"/>
</dbReference>
<dbReference type="InterPro" id="IPR009000">
    <property type="entry name" value="Transl_B-barrel_sf"/>
</dbReference>
<evidence type="ECO:0000256" key="4">
    <source>
        <dbReference type="ARBA" id="ARBA00023186"/>
    </source>
</evidence>
<dbReference type="STRING" id="223184.AS25_09145"/>
<dbReference type="Gene3D" id="2.40.30.60">
    <property type="entry name" value="RimM"/>
    <property type="match status" value="1"/>
</dbReference>
<evidence type="ECO:0000256" key="2">
    <source>
        <dbReference type="ARBA" id="ARBA00022517"/>
    </source>
</evidence>
<feature type="domain" description="Ribosome maturation factor RimM PRC barrel" evidence="8">
    <location>
        <begin position="114"/>
        <end position="184"/>
    </location>
</feature>
<comment type="function">
    <text evidence="5">An accessory protein needed during the final step in the assembly of 30S ribosomal subunit, possibly for assembly of the head region. Essential for efficient processing of 16S rRNA. May be needed both before and after RbfA during the maturation of 16S rRNA. It has affinity for free ribosomal 30S subunits but not for 70S ribosomes.</text>
</comment>
<dbReference type="AlphaFoldDB" id="A0A0B0D998"/>
<dbReference type="Gene3D" id="2.30.30.240">
    <property type="entry name" value="PRC-barrel domain"/>
    <property type="match status" value="1"/>
</dbReference>
<protein>
    <recommendedName>
        <fullName evidence="5">Ribosome maturation factor RimM</fullName>
    </recommendedName>
</protein>
<evidence type="ECO:0000259" key="8">
    <source>
        <dbReference type="Pfam" id="PF24986"/>
    </source>
</evidence>
<dbReference type="EMBL" id="JROM01000041">
    <property type="protein sequence ID" value="KHE73943.1"/>
    <property type="molecule type" value="Genomic_DNA"/>
</dbReference>
<evidence type="ECO:0000256" key="6">
    <source>
        <dbReference type="SAM" id="MobiDB-lite"/>
    </source>
</evidence>
<evidence type="ECO:0000256" key="3">
    <source>
        <dbReference type="ARBA" id="ARBA00022552"/>
    </source>
</evidence>
<evidence type="ECO:0000259" key="7">
    <source>
        <dbReference type="Pfam" id="PF01782"/>
    </source>
</evidence>
<proteinExistence type="inferred from homology"/>
<evidence type="ECO:0000313" key="9">
    <source>
        <dbReference type="EMBL" id="KHE73943.1"/>
    </source>
</evidence>
<feature type="region of interest" description="Disordered" evidence="6">
    <location>
        <begin position="39"/>
        <end position="61"/>
    </location>
</feature>
<dbReference type="InterPro" id="IPR036976">
    <property type="entry name" value="RimM_N_sf"/>
</dbReference>
<sequence length="191" mass="20512">MSVRVARIGKPHGVRGEVTVELFTDDPRARFTPGSVLEVQPARERGRSEGNAPAGAGSPQLEHVTVSGSRWNKNVLVARFEEIEDRTAAEAARGLELFAEVADLELDDDEWHQDDLLGLTAVDITRDDARIGTVKALIQGVAQDLLEITPDGGGRPVLIPFVEEIVPEVDLDAGVVLVSPPPGLLELAEAE</sequence>
<dbReference type="RefSeq" id="WP_035964543.1">
    <property type="nucleotide sequence ID" value="NZ_JROM01000041.1"/>
</dbReference>
<comment type="similarity">
    <text evidence="5">Belongs to the RimM family.</text>
</comment>
<comment type="caution">
    <text evidence="9">The sequence shown here is derived from an EMBL/GenBank/DDBJ whole genome shotgun (WGS) entry which is preliminary data.</text>
</comment>
<dbReference type="Proteomes" id="UP000030664">
    <property type="component" value="Unassembled WGS sequence"/>
</dbReference>
<gene>
    <name evidence="5" type="primary">rimM</name>
    <name evidence="9" type="ORF">AS25_09145</name>
</gene>
<keyword evidence="4 5" id="KW-0143">Chaperone</keyword>
<reference evidence="9 10" key="1">
    <citation type="submission" date="2014-09" db="EMBL/GenBank/DDBJ databases">
        <title>High-quality draft genome sequence of Kocuria marina SO9-6, an actinobacterium isolated from a copper mine.</title>
        <authorList>
            <person name="Castro D.B."/>
            <person name="Pereira L.B."/>
            <person name="Silva M.V."/>
            <person name="Silva B.P."/>
            <person name="Zanardi B.R."/>
            <person name="Carlos C."/>
            <person name="Belgini D.R."/>
            <person name="Limache E.G."/>
            <person name="Lacerda G.V."/>
            <person name="Nery M.B."/>
            <person name="Gomes M.B."/>
            <person name="Souza S."/>
            <person name="Silva T.M."/>
            <person name="Rodrigues V.D."/>
            <person name="Paulino L.C."/>
            <person name="Vicentini R."/>
            <person name="Ferraz L.F."/>
            <person name="Ottoboni L.M."/>
        </authorList>
    </citation>
    <scope>NUCLEOTIDE SEQUENCE [LARGE SCALE GENOMIC DNA]</scope>
    <source>
        <strain evidence="9 10">SO9-6</strain>
    </source>
</reference>
<dbReference type="GO" id="GO:0005840">
    <property type="term" value="C:ribosome"/>
    <property type="evidence" value="ECO:0007669"/>
    <property type="project" value="InterPro"/>
</dbReference>
<dbReference type="InterPro" id="IPR011961">
    <property type="entry name" value="RimM"/>
</dbReference>
<keyword evidence="2 5" id="KW-0690">Ribosome biogenesis</keyword>
<dbReference type="SUPFAM" id="SSF50447">
    <property type="entry name" value="Translation proteins"/>
    <property type="match status" value="1"/>
</dbReference>
<dbReference type="GO" id="GO:0042274">
    <property type="term" value="P:ribosomal small subunit biogenesis"/>
    <property type="evidence" value="ECO:0007669"/>
    <property type="project" value="UniProtKB-UniRule"/>
</dbReference>
<dbReference type="SUPFAM" id="SSF50346">
    <property type="entry name" value="PRC-barrel domain"/>
    <property type="match status" value="1"/>
</dbReference>
<evidence type="ECO:0000313" key="10">
    <source>
        <dbReference type="Proteomes" id="UP000030664"/>
    </source>
</evidence>
<evidence type="ECO:0000256" key="1">
    <source>
        <dbReference type="ARBA" id="ARBA00022490"/>
    </source>
</evidence>
<dbReference type="GO" id="GO:0043022">
    <property type="term" value="F:ribosome binding"/>
    <property type="evidence" value="ECO:0007669"/>
    <property type="project" value="InterPro"/>
</dbReference>
<feature type="domain" description="RimM N-terminal" evidence="7">
    <location>
        <begin position="5"/>
        <end position="101"/>
    </location>
</feature>
<evidence type="ECO:0000256" key="5">
    <source>
        <dbReference type="HAMAP-Rule" id="MF_00014"/>
    </source>
</evidence>
<dbReference type="PANTHER" id="PTHR33692:SF1">
    <property type="entry name" value="RIBOSOME MATURATION FACTOR RIMM"/>
    <property type="match status" value="1"/>
</dbReference>
<dbReference type="InterPro" id="IPR002676">
    <property type="entry name" value="RimM_N"/>
</dbReference>
<dbReference type="NCBIfam" id="TIGR02273">
    <property type="entry name" value="16S_RimM"/>
    <property type="match status" value="1"/>
</dbReference>
<dbReference type="Pfam" id="PF24986">
    <property type="entry name" value="PRC_RimM"/>
    <property type="match status" value="1"/>
</dbReference>
<dbReference type="InterPro" id="IPR011033">
    <property type="entry name" value="PRC_barrel-like_sf"/>
</dbReference>